<protein>
    <recommendedName>
        <fullName evidence="1">PseI/NeuA/B-like domain-containing protein</fullName>
    </recommendedName>
</protein>
<reference evidence="2" key="1">
    <citation type="journal article" date="2020" name="mSystems">
        <title>Genome- and Community-Level Interaction Insights into Carbon Utilization and Element Cycling Functions of Hydrothermarchaeota in Hydrothermal Sediment.</title>
        <authorList>
            <person name="Zhou Z."/>
            <person name="Liu Y."/>
            <person name="Xu W."/>
            <person name="Pan J."/>
            <person name="Luo Z.H."/>
            <person name="Li M."/>
        </authorList>
    </citation>
    <scope>NUCLEOTIDE SEQUENCE [LARGE SCALE GENOMIC DNA]</scope>
    <source>
        <strain evidence="2">HyVt-345</strain>
    </source>
</reference>
<dbReference type="InterPro" id="IPR013132">
    <property type="entry name" value="PseI/NeuA/B-like_N"/>
</dbReference>
<dbReference type="GO" id="GO:0047444">
    <property type="term" value="F:N-acylneuraminate-9-phosphate synthase activity"/>
    <property type="evidence" value="ECO:0007669"/>
    <property type="project" value="TreeGrafter"/>
</dbReference>
<dbReference type="GO" id="GO:0016051">
    <property type="term" value="P:carbohydrate biosynthetic process"/>
    <property type="evidence" value="ECO:0007669"/>
    <property type="project" value="InterPro"/>
</dbReference>
<dbReference type="InterPro" id="IPR051690">
    <property type="entry name" value="PseI-like"/>
</dbReference>
<dbReference type="SUPFAM" id="SSF51569">
    <property type="entry name" value="Aldolase"/>
    <property type="match status" value="1"/>
</dbReference>
<proteinExistence type="predicted"/>
<dbReference type="Gene3D" id="3.20.20.70">
    <property type="entry name" value="Aldolase class I"/>
    <property type="match status" value="1"/>
</dbReference>
<organism evidence="2">
    <name type="scientific">Pricia antarctica</name>
    <dbReference type="NCBI Taxonomy" id="641691"/>
    <lineage>
        <taxon>Bacteria</taxon>
        <taxon>Pseudomonadati</taxon>
        <taxon>Bacteroidota</taxon>
        <taxon>Flavobacteriia</taxon>
        <taxon>Flavobacteriales</taxon>
        <taxon>Flavobacteriaceae</taxon>
        <taxon>Pricia</taxon>
    </lineage>
</organism>
<feature type="domain" description="PseI/NeuA/B-like" evidence="1">
    <location>
        <begin position="26"/>
        <end position="226"/>
    </location>
</feature>
<dbReference type="AlphaFoldDB" id="A0A831VVI2"/>
<evidence type="ECO:0000259" key="1">
    <source>
        <dbReference type="Pfam" id="PF03102"/>
    </source>
</evidence>
<comment type="caution">
    <text evidence="2">The sequence shown here is derived from an EMBL/GenBank/DDBJ whole genome shotgun (WGS) entry which is preliminary data.</text>
</comment>
<dbReference type="EMBL" id="DRGL01000039">
    <property type="protein sequence ID" value="HEA21454.1"/>
    <property type="molecule type" value="Genomic_DNA"/>
</dbReference>
<accession>A0A831VVI2</accession>
<dbReference type="PANTHER" id="PTHR42966:SF1">
    <property type="entry name" value="SIALIC ACID SYNTHASE"/>
    <property type="match status" value="1"/>
</dbReference>
<name>A0A831VVI2_9FLAO</name>
<dbReference type="PANTHER" id="PTHR42966">
    <property type="entry name" value="N-ACETYLNEURAMINATE SYNTHASE"/>
    <property type="match status" value="1"/>
</dbReference>
<sequence length="234" mass="27315">MTQEKPFIIAEIGNNHEGNLKIAKKMIIIARNCGADAVKLQAGNAQGFARTKRDIKKYEKFILSMKEHKELFYFGEQIEIPVFFSIWSREYEDLLGLEKYHKIPARHCTKKFIEQSGLDSDHTFISVPYMMGFKEIEMLGIKKSTMLHCVNEYPAQLPMFNKMMQMKRLYKKIGFSDHFIGVSKSIEAMIIGATVIEKHFTLDHNYSKFRDHELSADPKELEEMCKFSLQWTKL</sequence>
<dbReference type="InterPro" id="IPR013785">
    <property type="entry name" value="Aldolase_TIM"/>
</dbReference>
<dbReference type="Pfam" id="PF03102">
    <property type="entry name" value="NeuB"/>
    <property type="match status" value="1"/>
</dbReference>
<evidence type="ECO:0000313" key="2">
    <source>
        <dbReference type="EMBL" id="HEA21454.1"/>
    </source>
</evidence>
<gene>
    <name evidence="2" type="ORF">ENH87_11100</name>
</gene>
<dbReference type="Proteomes" id="UP000886191">
    <property type="component" value="Unassembled WGS sequence"/>
</dbReference>